<evidence type="ECO:0000313" key="5">
    <source>
        <dbReference type="Proteomes" id="UP001642520"/>
    </source>
</evidence>
<feature type="region of interest" description="Disordered" evidence="2">
    <location>
        <begin position="86"/>
        <end position="134"/>
    </location>
</feature>
<gene>
    <name evidence="4" type="ORF">XYLVIOL_LOCUS8019</name>
</gene>
<dbReference type="InterPro" id="IPR029526">
    <property type="entry name" value="PGBD"/>
</dbReference>
<keyword evidence="5" id="KW-1185">Reference proteome</keyword>
<evidence type="ECO:0000313" key="4">
    <source>
        <dbReference type="EMBL" id="CAL7946858.1"/>
    </source>
</evidence>
<proteinExistence type="predicted"/>
<feature type="compositionally biased region" description="Polar residues" evidence="2">
    <location>
        <begin position="86"/>
        <end position="95"/>
    </location>
</feature>
<dbReference type="Proteomes" id="UP001642520">
    <property type="component" value="Unassembled WGS sequence"/>
</dbReference>
<evidence type="ECO:0000256" key="1">
    <source>
        <dbReference type="SAM" id="Coils"/>
    </source>
</evidence>
<name>A0ABP1P0Q5_XYLVO</name>
<comment type="caution">
    <text evidence="4">The sequence shown here is derived from an EMBL/GenBank/DDBJ whole genome shotgun (WGS) entry which is preliminary data.</text>
</comment>
<dbReference type="EMBL" id="CAXAJV020001296">
    <property type="protein sequence ID" value="CAL7946858.1"/>
    <property type="molecule type" value="Genomic_DNA"/>
</dbReference>
<feature type="coiled-coil region" evidence="1">
    <location>
        <begin position="23"/>
        <end position="50"/>
    </location>
</feature>
<dbReference type="Pfam" id="PF13843">
    <property type="entry name" value="DDE_Tnp_1_7"/>
    <property type="match status" value="1"/>
</dbReference>
<keyword evidence="1" id="KW-0175">Coiled coil</keyword>
<accession>A0ABP1P0Q5</accession>
<organism evidence="4 5">
    <name type="scientific">Xylocopa violacea</name>
    <name type="common">Violet carpenter bee</name>
    <name type="synonym">Apis violacea</name>
    <dbReference type="NCBI Taxonomy" id="135666"/>
    <lineage>
        <taxon>Eukaryota</taxon>
        <taxon>Metazoa</taxon>
        <taxon>Ecdysozoa</taxon>
        <taxon>Arthropoda</taxon>
        <taxon>Hexapoda</taxon>
        <taxon>Insecta</taxon>
        <taxon>Pterygota</taxon>
        <taxon>Neoptera</taxon>
        <taxon>Endopterygota</taxon>
        <taxon>Hymenoptera</taxon>
        <taxon>Apocrita</taxon>
        <taxon>Aculeata</taxon>
        <taxon>Apoidea</taxon>
        <taxon>Anthophila</taxon>
        <taxon>Apidae</taxon>
        <taxon>Xylocopa</taxon>
        <taxon>Xylocopa</taxon>
    </lineage>
</organism>
<feature type="domain" description="PiggyBac transposable element-derived protein" evidence="3">
    <location>
        <begin position="245"/>
        <end position="386"/>
    </location>
</feature>
<sequence>MSKSSDNVTTASTTVDPNIRAILDAMQKQNERHEQGMSDIRKLLATANEENKRRAREIELLSKGMANLQMNIGSAAGTEYNSLLTDDESSASTTRQEQRNEVQETGTVSRQVPTAFLPPLPMSSANEEDNIMTTPNPTLTCKGPDKFHDFILFESVNNQLAHKIMISNEDSASSSSTDDIFLPSPSKRCRVLSDSEESSSSSLSDLMIPSSIRRRRIESDSESEFEDDGNNDENNTQEEVIQIGIFLRNLQYLPNKHHHRWGIKLWMLCYSISKYCLAFYIYRGAQSAADRLEIQQNGLAHTVVMKLLTMGNYFLKGYHIFVDNFFTSIPLAKALYDLGTYITGTIRRNRKFLPKSLNEKFGVGITKYFRQGPILTIGYREKKSQRFPVILLSSKSKAEE</sequence>
<feature type="compositionally biased region" description="Polar residues" evidence="2">
    <location>
        <begin position="103"/>
        <end position="112"/>
    </location>
</feature>
<dbReference type="PANTHER" id="PTHR46599">
    <property type="entry name" value="PIGGYBAC TRANSPOSABLE ELEMENT-DERIVED PROTEIN 4"/>
    <property type="match status" value="1"/>
</dbReference>
<evidence type="ECO:0000256" key="2">
    <source>
        <dbReference type="SAM" id="MobiDB-lite"/>
    </source>
</evidence>
<protein>
    <recommendedName>
        <fullName evidence="3">PiggyBac transposable element-derived protein domain-containing protein</fullName>
    </recommendedName>
</protein>
<reference evidence="4 5" key="1">
    <citation type="submission" date="2024-08" db="EMBL/GenBank/DDBJ databases">
        <authorList>
            <person name="Will J Nash"/>
            <person name="Angela Man"/>
            <person name="Seanna McTaggart"/>
            <person name="Kendall Baker"/>
            <person name="Tom Barker"/>
            <person name="Leah Catchpole"/>
            <person name="Alex Durrant"/>
            <person name="Karim Gharbi"/>
            <person name="Naomi Irish"/>
            <person name="Gemy Kaithakottil"/>
            <person name="Debby Ku"/>
            <person name="Aaliyah Providence"/>
            <person name="Felix Shaw"/>
            <person name="David Swarbreck"/>
            <person name="Chris Watkins"/>
            <person name="Ann M. McCartney"/>
            <person name="Giulio Formenti"/>
            <person name="Alice Mouton"/>
            <person name="Noel Vella"/>
            <person name="Bjorn M von Reumont"/>
            <person name="Adriana Vella"/>
            <person name="Wilfried Haerty"/>
        </authorList>
    </citation>
    <scope>NUCLEOTIDE SEQUENCE [LARGE SCALE GENOMIC DNA]</scope>
</reference>
<evidence type="ECO:0000259" key="3">
    <source>
        <dbReference type="Pfam" id="PF13843"/>
    </source>
</evidence>
<dbReference type="PANTHER" id="PTHR46599:SF3">
    <property type="entry name" value="PIGGYBAC TRANSPOSABLE ELEMENT-DERIVED PROTEIN 4"/>
    <property type="match status" value="1"/>
</dbReference>